<evidence type="ECO:0000313" key="4">
    <source>
        <dbReference type="EMBL" id="CAB3772905.1"/>
    </source>
</evidence>
<feature type="compositionally biased region" description="Basic and acidic residues" evidence="2">
    <location>
        <begin position="1"/>
        <end position="13"/>
    </location>
</feature>
<evidence type="ECO:0000313" key="5">
    <source>
        <dbReference type="Proteomes" id="UP000494363"/>
    </source>
</evidence>
<feature type="region of interest" description="Disordered" evidence="2">
    <location>
        <begin position="1"/>
        <end position="62"/>
    </location>
</feature>
<feature type="coiled-coil region" evidence="1">
    <location>
        <begin position="254"/>
        <end position="341"/>
    </location>
</feature>
<feature type="transmembrane region" description="Helical" evidence="3">
    <location>
        <begin position="512"/>
        <end position="535"/>
    </location>
</feature>
<accession>A0A6J5F6F2</accession>
<keyword evidence="3" id="KW-0812">Transmembrane</keyword>
<keyword evidence="1" id="KW-0175">Coiled coil</keyword>
<evidence type="ECO:0000256" key="2">
    <source>
        <dbReference type="SAM" id="MobiDB-lite"/>
    </source>
</evidence>
<keyword evidence="5" id="KW-1185">Reference proteome</keyword>
<evidence type="ECO:0000256" key="3">
    <source>
        <dbReference type="SAM" id="Phobius"/>
    </source>
</evidence>
<dbReference type="AlphaFoldDB" id="A0A6J5F6F2"/>
<keyword evidence="3" id="KW-1133">Transmembrane helix</keyword>
<organism evidence="4 5">
    <name type="scientific">Paraburkholderia humisilvae</name>
    <dbReference type="NCBI Taxonomy" id="627669"/>
    <lineage>
        <taxon>Bacteria</taxon>
        <taxon>Pseudomonadati</taxon>
        <taxon>Pseudomonadota</taxon>
        <taxon>Betaproteobacteria</taxon>
        <taxon>Burkholderiales</taxon>
        <taxon>Burkholderiaceae</taxon>
        <taxon>Paraburkholderia</taxon>
    </lineage>
</organism>
<name>A0A6J5F6F2_9BURK</name>
<sequence length="577" mass="62032">MKIDNAQHVRPDFNDEAEASRTSGEAQPRSFATRGGGPLKGQTSDTPAVSGVPKPDPSKQSAASTLAQYNAYGKYASTIVRQLLFGESRFNNSKLVFNTVLSKLQVDGGFVPPGIRLGTLGLTRLNSAIANFSKAASLIASAAAKQRAGQDATDDIVSASAAIGQGLTESTAGLGADFGNYLVKQWQTALSQTGRSVGALQPPTPSTSTGDVIHEAGTDAPIPQSAFQSDVEARLAHLPPMSPQQHEDLMKQGMQTYNATLDEQLNTMRAQEKQKIIAELEKTPDGRKPARLVELSAQAEARLDAAEQLATAAKQDLAMRKAQDESDYMQMEKESNDIREQLKSGKYTDPDVASLSAKDAADRLGARLLSYRRREEEHAQSFEILAEDTPPDLAELGKQFDAAKSVANLETLTQEEKVKTLEKLKADYRTQFMKYQNVISEPTANLPEWLKISPALKAQIGPAALNTAFAAADFGARIDDYIRKVKDGSLTEGDRLRLAGSTIGMIGGMASFIPIVGPFVSIGLAITGICVGNLADQLAESRQREAANALRDEAVDEYLKKHPEAVNYVYKSDVGSA</sequence>
<dbReference type="RefSeq" id="WP_175232379.1">
    <property type="nucleotide sequence ID" value="NZ_CADIKH010000065.1"/>
</dbReference>
<protein>
    <submittedName>
        <fullName evidence="4">Uncharacterized protein</fullName>
    </submittedName>
</protein>
<dbReference type="Proteomes" id="UP000494363">
    <property type="component" value="Unassembled WGS sequence"/>
</dbReference>
<proteinExistence type="predicted"/>
<reference evidence="4 5" key="1">
    <citation type="submission" date="2020-04" db="EMBL/GenBank/DDBJ databases">
        <authorList>
            <person name="De Canck E."/>
        </authorList>
    </citation>
    <scope>NUCLEOTIDE SEQUENCE [LARGE SCALE GENOMIC DNA]</scope>
    <source>
        <strain evidence="4 5">LMG 29542</strain>
    </source>
</reference>
<keyword evidence="3" id="KW-0472">Membrane</keyword>
<gene>
    <name evidence="4" type="ORF">LMG29542_07024</name>
</gene>
<dbReference type="EMBL" id="CADIKH010000065">
    <property type="protein sequence ID" value="CAB3772905.1"/>
    <property type="molecule type" value="Genomic_DNA"/>
</dbReference>
<evidence type="ECO:0000256" key="1">
    <source>
        <dbReference type="SAM" id="Coils"/>
    </source>
</evidence>